<reference evidence="3" key="1">
    <citation type="submission" date="2022-11" db="UniProtKB">
        <authorList>
            <consortium name="WormBaseParasite"/>
        </authorList>
    </citation>
    <scope>IDENTIFICATION</scope>
</reference>
<sequence length="95" mass="10561">MMALYSTFCVLSILYVLVTLCSSQNCPKGYVNGSSYNLPYCYIRPKTTANVVYVTDAIRACRDSDARSHLPFFPNNTNSSVLASLAYVTFLCFCT</sequence>
<proteinExistence type="predicted"/>
<dbReference type="WBParaSite" id="nRc.2.0.1.t00694-RA">
    <property type="protein sequence ID" value="nRc.2.0.1.t00694-RA"/>
    <property type="gene ID" value="nRc.2.0.1.g00694"/>
</dbReference>
<organism evidence="2 3">
    <name type="scientific">Romanomermis culicivorax</name>
    <name type="common">Nematode worm</name>
    <dbReference type="NCBI Taxonomy" id="13658"/>
    <lineage>
        <taxon>Eukaryota</taxon>
        <taxon>Metazoa</taxon>
        <taxon>Ecdysozoa</taxon>
        <taxon>Nematoda</taxon>
        <taxon>Enoplea</taxon>
        <taxon>Dorylaimia</taxon>
        <taxon>Mermithida</taxon>
        <taxon>Mermithoidea</taxon>
        <taxon>Mermithidae</taxon>
        <taxon>Romanomermis</taxon>
    </lineage>
</organism>
<evidence type="ECO:0000256" key="1">
    <source>
        <dbReference type="SAM" id="SignalP"/>
    </source>
</evidence>
<keyword evidence="1" id="KW-0732">Signal</keyword>
<evidence type="ECO:0000313" key="3">
    <source>
        <dbReference type="WBParaSite" id="nRc.2.0.1.t00694-RA"/>
    </source>
</evidence>
<feature type="signal peptide" evidence="1">
    <location>
        <begin position="1"/>
        <end position="23"/>
    </location>
</feature>
<name>A0A915HGY9_ROMCU</name>
<dbReference type="AlphaFoldDB" id="A0A915HGY9"/>
<keyword evidence="2" id="KW-1185">Reference proteome</keyword>
<feature type="chain" id="PRO_5037571192" evidence="1">
    <location>
        <begin position="24"/>
        <end position="95"/>
    </location>
</feature>
<evidence type="ECO:0000313" key="2">
    <source>
        <dbReference type="Proteomes" id="UP000887565"/>
    </source>
</evidence>
<protein>
    <submittedName>
        <fullName evidence="3">Uncharacterized protein</fullName>
    </submittedName>
</protein>
<dbReference type="Proteomes" id="UP000887565">
    <property type="component" value="Unplaced"/>
</dbReference>
<accession>A0A915HGY9</accession>